<dbReference type="AlphaFoldDB" id="A0A1H2V0N6"/>
<dbReference type="Gene3D" id="3.40.50.150">
    <property type="entry name" value="Vaccinia Virus protein VP39"/>
    <property type="match status" value="1"/>
</dbReference>
<dbReference type="OrthoDB" id="1493804at2"/>
<dbReference type="SUPFAM" id="SSF53335">
    <property type="entry name" value="S-adenosyl-L-methionine-dependent methyltransferases"/>
    <property type="match status" value="1"/>
</dbReference>
<organism evidence="1 2">
    <name type="scientific">Thiocapsa roseopersicina</name>
    <dbReference type="NCBI Taxonomy" id="1058"/>
    <lineage>
        <taxon>Bacteria</taxon>
        <taxon>Pseudomonadati</taxon>
        <taxon>Pseudomonadota</taxon>
        <taxon>Gammaproteobacteria</taxon>
        <taxon>Chromatiales</taxon>
        <taxon>Chromatiaceae</taxon>
        <taxon>Thiocapsa</taxon>
    </lineage>
</organism>
<accession>A0A1H2V0N6</accession>
<dbReference type="Proteomes" id="UP000198816">
    <property type="component" value="Unassembled WGS sequence"/>
</dbReference>
<protein>
    <submittedName>
        <fullName evidence="1">Methyltransferase domain-containing protein</fullName>
    </submittedName>
</protein>
<dbReference type="RefSeq" id="WP_093030032.1">
    <property type="nucleotide sequence ID" value="NZ_FNNZ01000006.1"/>
</dbReference>
<dbReference type="InterPro" id="IPR029063">
    <property type="entry name" value="SAM-dependent_MTases_sf"/>
</dbReference>
<gene>
    <name evidence="1" type="ORF">SAMN05421783_10672</name>
</gene>
<dbReference type="Pfam" id="PF13489">
    <property type="entry name" value="Methyltransf_23"/>
    <property type="match status" value="1"/>
</dbReference>
<evidence type="ECO:0000313" key="2">
    <source>
        <dbReference type="Proteomes" id="UP000198816"/>
    </source>
</evidence>
<proteinExistence type="predicted"/>
<sequence length="366" mass="41484">MTTPIRTAPGWLASVIGLVARLRRVIWWTLTFELLNKLDKRRLLRAFVIPRVRPEYRVEIRIPDYVRESAAPYQIEEFRELIERVDIRGKRILEIGSDYHMCSARLFQANGARAVVGTNMGDWRSDEALPAGVEIKVGDVSDVACPPESFDIIYGIAVLEHIADLEKVCRAIKTLLRPDGVVYLQGQPLWSGPSGHHVWYHPEPSAESAASAHGRVDVPVLYRFDQAERNPIPDWAHLVLGPDEMEGLLIRNGVPASHAAGITRFVYNLGDEKTGSSSNFQSAGAILDILAEFFDIEAERIPFDIDEERIHSSTKKNTYYRRALRRYSKEDLWTQGLRVWMRHKTESRAAFRIERDALESGNPASG</sequence>
<evidence type="ECO:0000313" key="1">
    <source>
        <dbReference type="EMBL" id="SDW61888.1"/>
    </source>
</evidence>
<dbReference type="STRING" id="1058.SAMN05421783_10672"/>
<dbReference type="GO" id="GO:0032259">
    <property type="term" value="P:methylation"/>
    <property type="evidence" value="ECO:0007669"/>
    <property type="project" value="UniProtKB-KW"/>
</dbReference>
<reference evidence="2" key="1">
    <citation type="submission" date="2016-10" db="EMBL/GenBank/DDBJ databases">
        <authorList>
            <person name="Varghese N."/>
            <person name="Submissions S."/>
        </authorList>
    </citation>
    <scope>NUCLEOTIDE SEQUENCE [LARGE SCALE GENOMIC DNA]</scope>
    <source>
        <strain evidence="2">DSM 217</strain>
    </source>
</reference>
<dbReference type="EMBL" id="FNNZ01000006">
    <property type="protein sequence ID" value="SDW61888.1"/>
    <property type="molecule type" value="Genomic_DNA"/>
</dbReference>
<name>A0A1H2V0N6_THIRO</name>
<dbReference type="GO" id="GO:0008168">
    <property type="term" value="F:methyltransferase activity"/>
    <property type="evidence" value="ECO:0007669"/>
    <property type="project" value="UniProtKB-KW"/>
</dbReference>
<keyword evidence="1" id="KW-0489">Methyltransferase</keyword>
<keyword evidence="2" id="KW-1185">Reference proteome</keyword>
<dbReference type="CDD" id="cd02440">
    <property type="entry name" value="AdoMet_MTases"/>
    <property type="match status" value="1"/>
</dbReference>
<keyword evidence="1" id="KW-0808">Transferase</keyword>